<dbReference type="Proteomes" id="UP000789508">
    <property type="component" value="Unassembled WGS sequence"/>
</dbReference>
<evidence type="ECO:0000313" key="2">
    <source>
        <dbReference type="EMBL" id="CAG8710926.1"/>
    </source>
</evidence>
<comment type="caution">
    <text evidence="2">The sequence shown here is derived from an EMBL/GenBank/DDBJ whole genome shotgun (WGS) entry which is preliminary data.</text>
</comment>
<sequence>KSTFISSSERQSSASADRKGDGRLRRRPDIMFVMKRGKKNYELLYAECSRLTCTTRKEKNDGVKLWRETNDGMYWTRKSCKPDKDEFGIIGVQVAGKKLRLSILIRDMSEVHRHYHLHESEIPIQQSAPSIVTKFVETLLILRNILIVNMTLLHNASLPKSGRLVEDSSTIDSDN</sequence>
<feature type="non-terminal residue" evidence="2">
    <location>
        <position position="1"/>
    </location>
</feature>
<gene>
    <name evidence="2" type="ORF">ALEPTO_LOCUS11904</name>
</gene>
<evidence type="ECO:0000313" key="3">
    <source>
        <dbReference type="Proteomes" id="UP000789508"/>
    </source>
</evidence>
<accession>A0A9N9HWZ7</accession>
<reference evidence="2" key="1">
    <citation type="submission" date="2021-06" db="EMBL/GenBank/DDBJ databases">
        <authorList>
            <person name="Kallberg Y."/>
            <person name="Tangrot J."/>
            <person name="Rosling A."/>
        </authorList>
    </citation>
    <scope>NUCLEOTIDE SEQUENCE</scope>
    <source>
        <strain evidence="2">FL130A</strain>
    </source>
</reference>
<name>A0A9N9HWZ7_9GLOM</name>
<dbReference type="OrthoDB" id="2417901at2759"/>
<keyword evidence="3" id="KW-1185">Reference proteome</keyword>
<organism evidence="2 3">
    <name type="scientific">Ambispora leptoticha</name>
    <dbReference type="NCBI Taxonomy" id="144679"/>
    <lineage>
        <taxon>Eukaryota</taxon>
        <taxon>Fungi</taxon>
        <taxon>Fungi incertae sedis</taxon>
        <taxon>Mucoromycota</taxon>
        <taxon>Glomeromycotina</taxon>
        <taxon>Glomeromycetes</taxon>
        <taxon>Archaeosporales</taxon>
        <taxon>Ambisporaceae</taxon>
        <taxon>Ambispora</taxon>
    </lineage>
</organism>
<dbReference type="EMBL" id="CAJVPS010022480">
    <property type="protein sequence ID" value="CAG8710926.1"/>
    <property type="molecule type" value="Genomic_DNA"/>
</dbReference>
<feature type="region of interest" description="Disordered" evidence="1">
    <location>
        <begin position="1"/>
        <end position="22"/>
    </location>
</feature>
<protein>
    <submittedName>
        <fullName evidence="2">1170_t:CDS:1</fullName>
    </submittedName>
</protein>
<proteinExistence type="predicted"/>
<feature type="compositionally biased region" description="Low complexity" evidence="1">
    <location>
        <begin position="1"/>
        <end position="15"/>
    </location>
</feature>
<evidence type="ECO:0000256" key="1">
    <source>
        <dbReference type="SAM" id="MobiDB-lite"/>
    </source>
</evidence>
<dbReference type="AlphaFoldDB" id="A0A9N9HWZ7"/>